<evidence type="ECO:0000313" key="5">
    <source>
        <dbReference type="Proteomes" id="UP001600941"/>
    </source>
</evidence>
<evidence type="ECO:0000256" key="2">
    <source>
        <dbReference type="ARBA" id="ARBA00023118"/>
    </source>
</evidence>
<keyword evidence="2" id="KW-0051">Antiviral defense</keyword>
<sequence length="530" mass="60571">MILAQYTIRSKQNYIFRSNKIQEITGGSAIIRDVFGILFRKARECGLIVETLNDTRVSRDFKLENVKERFKNQTLHLIELFTGGGNETVLYSDEISFQRANRAYTYHLTKEYPGLIPLCVGIPVDGDPNCYKRDYASLMEAVEIEKNKMLPGCLMPMMPFSEMDRSTQQPISYKDRVHKISRSQEAQVKYEVGNKEKKEDDFAKLLDDIVTEKGEESLLAIVHADGNNMGVKIQHLLDGHSDYDFCVSAMRRFTENINNAFVKTGIAGIKNELEILKKEDKGRHPKCYQYRVIVSDGDDVTFVCNARFALALTKAYLKAVASYGISHNTDGNEETYSSCAGICVFHSHYPFSRAYELAEQACDLAKKPVHETLLQTDSRGNPVPEEECWLDFHFLHSGVACELEDIRDRQDTASCMARPWRVTGNGRHTGGRDFDILKFDETVNLWKSCGGSRANIKDIGNSFEQSTADGEYELSRVYYRYAEMEEKLKGIFEDENRLYKTLYDASEMYDIWFGGKEPVKNEKTENNITQ</sequence>
<dbReference type="InterPro" id="IPR043128">
    <property type="entry name" value="Rev_trsase/Diguanyl_cyclase"/>
</dbReference>
<feature type="domain" description="Cas10/Cmr2 second palm" evidence="3">
    <location>
        <begin position="219"/>
        <end position="367"/>
    </location>
</feature>
<proteinExistence type="predicted"/>
<reference evidence="4 5" key="1">
    <citation type="submission" date="2024-04" db="EMBL/GenBank/DDBJ databases">
        <title>Defined microbial consortia suppress multidrug-resistant proinflammatory Enterobacteriaceae via ecological control.</title>
        <authorList>
            <person name="Furuichi M."/>
            <person name="Kawaguchi T."/>
            <person name="Pust M."/>
            <person name="Yasuma K."/>
            <person name="Plichta D."/>
            <person name="Hasegawa N."/>
            <person name="Ohya T."/>
            <person name="Bhattarai S."/>
            <person name="Sasajima S."/>
            <person name="Aoto Y."/>
            <person name="Tuganbaev T."/>
            <person name="Yaginuma M."/>
            <person name="Ueda M."/>
            <person name="Okahashi N."/>
            <person name="Amafuji K."/>
            <person name="Kiridooshi Y."/>
            <person name="Sugita K."/>
            <person name="Strazar M."/>
            <person name="Skelly A."/>
            <person name="Suda W."/>
            <person name="Hattori M."/>
            <person name="Nakamoto N."/>
            <person name="Caballero S."/>
            <person name="Norman J."/>
            <person name="Olle B."/>
            <person name="Tanoue T."/>
            <person name="Arita M."/>
            <person name="Bucci V."/>
            <person name="Atarashi K."/>
            <person name="Xavier R."/>
            <person name="Honda K."/>
        </authorList>
    </citation>
    <scope>NUCLEOTIDE SEQUENCE [LARGE SCALE GENOMIC DNA]</scope>
    <source>
        <strain evidence="5">k34-0107-D12</strain>
    </source>
</reference>
<evidence type="ECO:0000256" key="1">
    <source>
        <dbReference type="ARBA" id="ARBA00022741"/>
    </source>
</evidence>
<gene>
    <name evidence="4" type="ORF">K340107D12_03420</name>
</gene>
<comment type="caution">
    <text evidence="4">The sequence shown here is derived from an EMBL/GenBank/DDBJ whole genome shotgun (WGS) entry which is preliminary data.</text>
</comment>
<dbReference type="InterPro" id="IPR054767">
    <property type="entry name" value="Cas10-Cmr2_palm2"/>
</dbReference>
<evidence type="ECO:0000259" key="3">
    <source>
        <dbReference type="Pfam" id="PF22335"/>
    </source>
</evidence>
<dbReference type="Pfam" id="PF22335">
    <property type="entry name" value="Cas10-Cmr2_palm2"/>
    <property type="match status" value="1"/>
</dbReference>
<name>A0ABQ0BLW1_9FIRM</name>
<dbReference type="EMBL" id="BAABZQ010000001">
    <property type="protein sequence ID" value="GAA6497526.1"/>
    <property type="molecule type" value="Genomic_DNA"/>
</dbReference>
<organism evidence="4 5">
    <name type="scientific">Blautia parvula</name>
    <dbReference type="NCBI Taxonomy" id="2877527"/>
    <lineage>
        <taxon>Bacteria</taxon>
        <taxon>Bacillati</taxon>
        <taxon>Bacillota</taxon>
        <taxon>Clostridia</taxon>
        <taxon>Lachnospirales</taxon>
        <taxon>Lachnospiraceae</taxon>
        <taxon>Blautia</taxon>
    </lineage>
</organism>
<dbReference type="Gene3D" id="3.30.70.270">
    <property type="match status" value="1"/>
</dbReference>
<dbReference type="Proteomes" id="UP001600941">
    <property type="component" value="Unassembled WGS sequence"/>
</dbReference>
<accession>A0ABQ0BLW1</accession>
<protein>
    <recommendedName>
        <fullName evidence="3">Cas10/Cmr2 second palm domain-containing protein</fullName>
    </recommendedName>
</protein>
<keyword evidence="1" id="KW-0547">Nucleotide-binding</keyword>
<evidence type="ECO:0000313" key="4">
    <source>
        <dbReference type="EMBL" id="GAA6497526.1"/>
    </source>
</evidence>
<keyword evidence="5" id="KW-1185">Reference proteome</keyword>